<dbReference type="Pfam" id="PF22422">
    <property type="entry name" value="MGH1-like_GH"/>
    <property type="match status" value="1"/>
</dbReference>
<proteinExistence type="predicted"/>
<feature type="domain" description="Mannosylglycerate hydrolase MGH1-like glycoside hydrolase" evidence="1">
    <location>
        <begin position="199"/>
        <end position="545"/>
    </location>
</feature>
<dbReference type="GO" id="GO:0005975">
    <property type="term" value="P:carbohydrate metabolic process"/>
    <property type="evidence" value="ECO:0007669"/>
    <property type="project" value="InterPro"/>
</dbReference>
<dbReference type="Gene3D" id="2.60.120.260">
    <property type="entry name" value="Galactose-binding domain-like"/>
    <property type="match status" value="1"/>
</dbReference>
<evidence type="ECO:0000259" key="1">
    <source>
        <dbReference type="Pfam" id="PF22422"/>
    </source>
</evidence>
<dbReference type="GO" id="GO:0003824">
    <property type="term" value="F:catalytic activity"/>
    <property type="evidence" value="ECO:0007669"/>
    <property type="project" value="UniProtKB-ARBA"/>
</dbReference>
<evidence type="ECO:0000313" key="2">
    <source>
        <dbReference type="EMBL" id="RMY61488.1"/>
    </source>
</evidence>
<dbReference type="InterPro" id="IPR008928">
    <property type="entry name" value="6-hairpin_glycosidase_sf"/>
</dbReference>
<dbReference type="Proteomes" id="UP000269276">
    <property type="component" value="Unassembled WGS sequence"/>
</dbReference>
<name>A0A3M7DAU9_HORWE</name>
<dbReference type="EMBL" id="QWIP01000522">
    <property type="protein sequence ID" value="RMY61488.1"/>
    <property type="molecule type" value="Genomic_DNA"/>
</dbReference>
<reference evidence="2 3" key="1">
    <citation type="journal article" date="2018" name="BMC Genomics">
        <title>Genomic evidence for intraspecific hybridization in a clonal and extremely halotolerant yeast.</title>
        <authorList>
            <person name="Gostincar C."/>
            <person name="Stajich J.E."/>
            <person name="Zupancic J."/>
            <person name="Zalar P."/>
            <person name="Gunde-Cimerman N."/>
        </authorList>
    </citation>
    <scope>NUCLEOTIDE SEQUENCE [LARGE SCALE GENOMIC DNA]</scope>
    <source>
        <strain evidence="2 3">EXF-2682</strain>
    </source>
</reference>
<evidence type="ECO:0000313" key="3">
    <source>
        <dbReference type="Proteomes" id="UP000269276"/>
    </source>
</evidence>
<dbReference type="InterPro" id="IPR012341">
    <property type="entry name" value="6hp_glycosidase-like_sf"/>
</dbReference>
<dbReference type="OrthoDB" id="5382128at2759"/>
<accession>A0A3M7DAU9</accession>
<gene>
    <name evidence="2" type="ORF">D0863_11251</name>
</gene>
<dbReference type="VEuPathDB" id="FungiDB:BTJ68_03663"/>
<sequence length="956" mass="106720">PAGTFPPVFPAQRLLSILPPVPEGEGESGVDDLMVERLVYTHFAIHAEIVHTIDWEGVDSARQLFRLVIPAKLLRRIGRPNDFDSFGTLRRTMKLHESIAGTLPVVGVALAANARPYPPPDSHLQSTNFLDHESYLNGLDDHQWYLDNIPFIDVPDKSLQDVYYYRTSVTKRHLEWAHEGHGWMVTEFIHLVSWASKFQTIPDSAPHHVVELRWLRDPNYVKDLIEQYTRGGVEKLSGISYTHYMHRAILEHAQSTGDIPFLTSQLSGMIAMYNLWNTTINNSTGLYHRIPLLDAQEYSLPGYLVGGPGESRMQEWNDFGLTAAQGGGNDYALIRDGPETYRPSFNAYMVANARAISTVASLAGNDPLAEIWGDYANDLYSSMEEMLYSDELNFWIDVVEGSNLRCEGRQLIGYFPYRLDVGTNETKIRGLEAGLTPEHLLTEYGPTTLEQDNPYYTAFKNTTNCCVWNGQSWPFSTSVYLGTLARIARDGLSNIITPAFFNQEMNKYTRTNYKDGVPYTAESHYPTIDMWSGDTTNHSENYLHSTYMDNVFTNFFGIIPSLDDNFVMKPLVPSDSEWSYFMIENLPYHGSLLTLVWDRDGTHYNCAGNNSAGLSLYSNGTLFHHQPQLGPVNATLPFDTAAAAQHLASKPRWQNILANPNVPWAGYPNVSTSWCLNPDGDNCLYPAWKMNDGLLWYDTTPDNRWTNNQSFSPYSTLDLRFARPRQIHSLSLAVFADSDRGGVVACPEGLRIADGRTNQTVAFRQPWTDCVPNALNSIFFSDPARSGGPNTTTMTADDDEEEAYTLETDHLQLTLSDRLQYTTAISEIQVWVASEPGPRYEAEDGLVGAFIGGFQGEAVGMNGRFEAGGVRLGAGGWVELGDVRTRDGEAGWKEVSVIGGGEGKVEVQVNWLRNCTVEFAGNGSRSVEVEMLRGGNVVTIFQTEGMPFIDAIVVGE</sequence>
<dbReference type="Gene3D" id="1.50.10.10">
    <property type="match status" value="1"/>
</dbReference>
<protein>
    <recommendedName>
        <fullName evidence="1">Mannosylglycerate hydrolase MGH1-like glycoside hydrolase domain-containing protein</fullName>
    </recommendedName>
</protein>
<dbReference type="SUPFAM" id="SSF48208">
    <property type="entry name" value="Six-hairpin glycosidases"/>
    <property type="match status" value="1"/>
</dbReference>
<organism evidence="2 3">
    <name type="scientific">Hortaea werneckii</name>
    <name type="common">Black yeast</name>
    <name type="synonym">Cladosporium werneckii</name>
    <dbReference type="NCBI Taxonomy" id="91943"/>
    <lineage>
        <taxon>Eukaryota</taxon>
        <taxon>Fungi</taxon>
        <taxon>Dikarya</taxon>
        <taxon>Ascomycota</taxon>
        <taxon>Pezizomycotina</taxon>
        <taxon>Dothideomycetes</taxon>
        <taxon>Dothideomycetidae</taxon>
        <taxon>Mycosphaerellales</taxon>
        <taxon>Teratosphaeriaceae</taxon>
        <taxon>Hortaea</taxon>
    </lineage>
</organism>
<dbReference type="AlphaFoldDB" id="A0A3M7DAU9"/>
<feature type="non-terminal residue" evidence="2">
    <location>
        <position position="1"/>
    </location>
</feature>
<comment type="caution">
    <text evidence="2">The sequence shown here is derived from an EMBL/GenBank/DDBJ whole genome shotgun (WGS) entry which is preliminary data.</text>
</comment>
<dbReference type="InterPro" id="IPR054491">
    <property type="entry name" value="MGH1-like_GH"/>
</dbReference>